<feature type="domain" description="Aldehyde oxidase/xanthine dehydrogenase a/b hammerhead" evidence="1">
    <location>
        <begin position="207"/>
        <end position="293"/>
    </location>
</feature>
<dbReference type="PANTHER" id="PTHR47495:SF1">
    <property type="entry name" value="BLL3820 PROTEIN"/>
    <property type="match status" value="1"/>
</dbReference>
<dbReference type="InterPro" id="IPR012368">
    <property type="entry name" value="OxRdtase_Mopterin-bd_su_IorB"/>
</dbReference>
<dbReference type="SUPFAM" id="SSF56003">
    <property type="entry name" value="Molybdenum cofactor-binding domain"/>
    <property type="match status" value="2"/>
</dbReference>
<dbReference type="Pfam" id="PF20256">
    <property type="entry name" value="MoCoBD_2"/>
    <property type="match status" value="2"/>
</dbReference>
<dbReference type="SMART" id="SM01008">
    <property type="entry name" value="Ald_Xan_dh_C"/>
    <property type="match status" value="1"/>
</dbReference>
<dbReference type="EMBL" id="ARXX01000110">
    <property type="protein sequence ID" value="MBF5058462.1"/>
    <property type="molecule type" value="Genomic_DNA"/>
</dbReference>
<dbReference type="InterPro" id="IPR046867">
    <property type="entry name" value="AldOxase/xan_DH_MoCoBD2"/>
</dbReference>
<dbReference type="Pfam" id="PF02738">
    <property type="entry name" value="MoCoBD_1"/>
    <property type="match status" value="1"/>
</dbReference>
<comment type="caution">
    <text evidence="2">The sequence shown here is derived from an EMBL/GenBank/DDBJ whole genome shotgun (WGS) entry which is preliminary data.</text>
</comment>
<keyword evidence="3" id="KW-1185">Reference proteome</keyword>
<dbReference type="SUPFAM" id="SSF54665">
    <property type="entry name" value="CO dehydrogenase molybdoprotein N-domain-like"/>
    <property type="match status" value="1"/>
</dbReference>
<reference evidence="2 3" key="1">
    <citation type="submission" date="2012-09" db="EMBL/GenBank/DDBJ databases">
        <title>Genome Sequence of alkane-degrading Bacterium Alcanivorax sp. 521-1.</title>
        <authorList>
            <person name="Lai Q."/>
            <person name="Shao Z."/>
        </authorList>
    </citation>
    <scope>NUCLEOTIDE SEQUENCE [LARGE SCALE GENOMIC DNA]</scope>
    <source>
        <strain evidence="2 3">521-1</strain>
    </source>
</reference>
<evidence type="ECO:0000313" key="3">
    <source>
        <dbReference type="Proteomes" id="UP000662703"/>
    </source>
</evidence>
<protein>
    <submittedName>
        <fullName evidence="2">Isoquinoline 1-oxidoreductase, gluconate 2-dehydrogenase</fullName>
    </submittedName>
</protein>
<dbReference type="RefSeq" id="WP_194866408.1">
    <property type="nucleotide sequence ID" value="NZ_ARXX01000110.1"/>
</dbReference>
<name>A0ABS0AXZ1_9GAMM</name>
<dbReference type="PANTHER" id="PTHR47495">
    <property type="entry name" value="ALDEHYDE DEHYDROGENASE"/>
    <property type="match status" value="1"/>
</dbReference>
<dbReference type="InterPro" id="IPR036856">
    <property type="entry name" value="Ald_Oxase/Xan_DH_a/b_sf"/>
</dbReference>
<dbReference type="InterPro" id="IPR052516">
    <property type="entry name" value="N-heterocyclic_Hydroxylase"/>
</dbReference>
<dbReference type="PIRSF" id="PIRSF036389">
    <property type="entry name" value="IOR_B"/>
    <property type="match status" value="1"/>
</dbReference>
<dbReference type="InterPro" id="IPR008274">
    <property type="entry name" value="AldOxase/xan_DH_MoCoBD1"/>
</dbReference>
<dbReference type="Gene3D" id="3.90.1170.50">
    <property type="entry name" value="Aldehyde oxidase/xanthine dehydrogenase, a/b hammerhead"/>
    <property type="match status" value="1"/>
</dbReference>
<evidence type="ECO:0000313" key="2">
    <source>
        <dbReference type="EMBL" id="MBF5058462.1"/>
    </source>
</evidence>
<organism evidence="2 3">
    <name type="scientific">Alloalcanivorax profundimaris</name>
    <dbReference type="NCBI Taxonomy" id="2735259"/>
    <lineage>
        <taxon>Bacteria</taxon>
        <taxon>Pseudomonadati</taxon>
        <taxon>Pseudomonadota</taxon>
        <taxon>Gammaproteobacteria</taxon>
        <taxon>Oceanospirillales</taxon>
        <taxon>Alcanivoracaceae</taxon>
        <taxon>Alloalcanivorax</taxon>
    </lineage>
</organism>
<proteinExistence type="predicted"/>
<evidence type="ECO:0000259" key="1">
    <source>
        <dbReference type="SMART" id="SM01008"/>
    </source>
</evidence>
<dbReference type="InterPro" id="IPR000674">
    <property type="entry name" value="Ald_Oxase/Xan_DH_a/b"/>
</dbReference>
<dbReference type="InterPro" id="IPR037165">
    <property type="entry name" value="AldOxase/xan_DH_Mopterin-bd_sf"/>
</dbReference>
<accession>A0ABS0AXZ1</accession>
<sequence>MPTTTLPSRDALLHQPDVLVVFRDPQPTPKPAPGQPGTHSDFVPTEPELFIAVLADGRVLGFNGHVDLGTGIRTALGQIVAEELDVPFEAVTMVLGHPSEVPNQGPTIASASIQITAQPLRIAAAQARERLRALAAGHLSVPAERLVSEDGALHDRENPDRRVAYGALVAGRREDLKLATEAPLKPRADYRLVGRPAARVDIPAKARGELTFVHDVRVPGMLHGRVVRPPYHGLDRGDFVGTSLIEVDRDSVAGLPGLVDVVVQGDFVGVVAEREEQAMRAARCLKVRWREPDGLPALDGPEDLEAALRALPAQRRALLDDEDGEPPAGPTLRRTYVWPYQLHGSIGPSCSVADYADHRLTVWSGTQNPHSLRADLSRLLDLDEGRIDIQRLEASGCYGRNCADDVGADAALLSRAVGRPVRVQLSREEEHLWEPKGAAQVMDVEGERDADGAPASYRFVTRYPSDNAPTLALRLTGKVAASEHPFQMGDRTAVPPYAYPRRHIASDDVPTLIRAAWLRGVSALPNTFAHDSYIDELAALAGDDPLAYRLRYLDDERARAVLGAAAERAGWAPRERRAPTPDADGWLHGRGLAYARYVHSKFPGFGAALAAWVVFLKVHPGSGAIRVERLVVAQDAGLMVNPAGVRHQVHGNIIQMLGRTLKESVPFENGRPAAREWGGYPLLRFSELPEIDLVLLEPPDTPPLGVGESTALPAAPAIANALFDATGVRFRRPPFTPDRVRATLADDAREAV</sequence>
<dbReference type="Gene3D" id="3.30.365.10">
    <property type="entry name" value="Aldehyde oxidase/xanthine dehydrogenase, molybdopterin binding domain"/>
    <property type="match status" value="4"/>
</dbReference>
<gene>
    <name evidence="2" type="ORF">Y5W_03756</name>
</gene>
<dbReference type="Proteomes" id="UP000662703">
    <property type="component" value="Unassembled WGS sequence"/>
</dbReference>